<keyword evidence="1" id="KW-0808">Transferase</keyword>
<reference evidence="1" key="1">
    <citation type="submission" date="2022-07" db="EMBL/GenBank/DDBJ databases">
        <title>Phylogenomic reconstructions and comparative analyses of Kickxellomycotina fungi.</title>
        <authorList>
            <person name="Reynolds N.K."/>
            <person name="Stajich J.E."/>
            <person name="Barry K."/>
            <person name="Grigoriev I.V."/>
            <person name="Crous P."/>
            <person name="Smith M.E."/>
        </authorList>
    </citation>
    <scope>NUCLEOTIDE SEQUENCE</scope>
    <source>
        <strain evidence="1">Benny 63K</strain>
    </source>
</reference>
<organism evidence="1 2">
    <name type="scientific">Kickxella alabastrina</name>
    <dbReference type="NCBI Taxonomy" id="61397"/>
    <lineage>
        <taxon>Eukaryota</taxon>
        <taxon>Fungi</taxon>
        <taxon>Fungi incertae sedis</taxon>
        <taxon>Zoopagomycota</taxon>
        <taxon>Kickxellomycotina</taxon>
        <taxon>Kickxellomycetes</taxon>
        <taxon>Kickxellales</taxon>
        <taxon>Kickxellaceae</taxon>
        <taxon>Kickxella</taxon>
    </lineage>
</organism>
<sequence>MYNQDNNEVELRHIVPRGLGLPRSPHRLGQTSSALTVSAPNNRSSVNIHVEDAHICPTCLQVMPAHATTTPWRPLTSSEASLDTMTTTTADREYFEFLARSLRPRQATLALEGKGGYHRPPTVVRRSLRMPTDRAGFEGSDAGYNINHSDLDDSMRVPSMASDNDNDNPISGGSSPESTPDASGVSANSFNQGYYERFFTEQNKLGKGLRGSVFSCQHILDSVYLGHYAVKKVAVGNNHQWLRRMLREVKLLESLRHHNVVEYKHSWLEMHQLTSFGPNVPCLFILMEYANGGNLQEFMEPKAFAAGTGSSTMTWKQKILQQRRQSRIEGGGSAPAKPDTVPGASQTNQRMLTINQIRSLFADICNGLAHLHQLKIIHRDLKHMNLLLQWKDPDNRETSGEIPRIMLTDFGECEDLSHLEKRDRTGATGTLEFMAPELLMVDSTGRFLDSYSTKSDMWSLGMVLYYLCYSRLPYTDIDDFDRLRSDVLRFRNVDFSETQRPGGAEDIPLDLRQIMQQLLNHNEDRRPDVGEVIRKINEHEDLCRSRARDDSRFELRDSNMTSSFGGDTSGIQTPQPRATEKAPKHKATAADSQALIISPQPHTLGTFSDHMQMRAPPSADTRISEIFRRHSADGSSCASSRPQSPDRHGYSSTSSSDERWADFEEPALGVTASRNINVDSETDMLHSEPSQKRDRTDAKTPDVPSAKRPRSTLPRLIAKASIVDIDPAFCAKTAILLAKMYALQIMVGGNTTDRSERSATMPALTGLTLVLSALDIHQHSSLQLSLILLLVNICVVYLGLYL</sequence>
<gene>
    <name evidence="1" type="primary">IKS1</name>
    <name evidence="1" type="ORF">LPJ66_000256</name>
</gene>
<evidence type="ECO:0000313" key="2">
    <source>
        <dbReference type="Proteomes" id="UP001150581"/>
    </source>
</evidence>
<dbReference type="EMBL" id="JANBPG010000005">
    <property type="protein sequence ID" value="KAJ1902167.1"/>
    <property type="molecule type" value="Genomic_DNA"/>
</dbReference>
<protein>
    <submittedName>
        <fullName evidence="1">Serine/threonine-protein kinase iks1</fullName>
    </submittedName>
</protein>
<name>A0ACC1IWM8_9FUNG</name>
<evidence type="ECO:0000313" key="1">
    <source>
        <dbReference type="EMBL" id="KAJ1902167.1"/>
    </source>
</evidence>
<comment type="caution">
    <text evidence="1">The sequence shown here is derived from an EMBL/GenBank/DDBJ whole genome shotgun (WGS) entry which is preliminary data.</text>
</comment>
<keyword evidence="1" id="KW-0418">Kinase</keyword>
<keyword evidence="2" id="KW-1185">Reference proteome</keyword>
<accession>A0ACC1IWM8</accession>
<proteinExistence type="predicted"/>
<dbReference type="Proteomes" id="UP001150581">
    <property type="component" value="Unassembled WGS sequence"/>
</dbReference>